<accession>A0A286PGP5</accession>
<comment type="caution">
    <text evidence="2">The sequence shown here is derived from an EMBL/GenBank/DDBJ whole genome shotgun (WGS) entry which is preliminary data.</text>
</comment>
<feature type="compositionally biased region" description="Polar residues" evidence="1">
    <location>
        <begin position="38"/>
        <end position="51"/>
    </location>
</feature>
<proteinExistence type="predicted"/>
<evidence type="ECO:0000256" key="1">
    <source>
        <dbReference type="SAM" id="MobiDB-lite"/>
    </source>
</evidence>
<evidence type="ECO:0000313" key="3">
    <source>
        <dbReference type="Proteomes" id="UP000217446"/>
    </source>
</evidence>
<sequence>MTSLQMRIPAASWWARAVVESTLTSDKSVSPWRAASAITPSSNAVKTPASRQTRKRPKTVAHGPNSPGISHHWLLVRNRQITPSNCSRSRSGYGPNPPIDT</sequence>
<organism evidence="2 3">
    <name type="scientific">Streptomyces olivochromogenes</name>
    <dbReference type="NCBI Taxonomy" id="1963"/>
    <lineage>
        <taxon>Bacteria</taxon>
        <taxon>Bacillati</taxon>
        <taxon>Actinomycetota</taxon>
        <taxon>Actinomycetes</taxon>
        <taxon>Kitasatosporales</taxon>
        <taxon>Streptomycetaceae</taxon>
        <taxon>Streptomyces</taxon>
    </lineage>
</organism>
<keyword evidence="3" id="KW-1185">Reference proteome</keyword>
<feature type="compositionally biased region" description="Polar residues" evidence="1">
    <location>
        <begin position="79"/>
        <end position="90"/>
    </location>
</feature>
<protein>
    <submittedName>
        <fullName evidence="2">Uncharacterized protein</fullName>
    </submittedName>
</protein>
<evidence type="ECO:0000313" key="2">
    <source>
        <dbReference type="EMBL" id="GAX58724.1"/>
    </source>
</evidence>
<feature type="region of interest" description="Disordered" evidence="1">
    <location>
        <begin position="34"/>
        <end position="101"/>
    </location>
</feature>
<name>A0A286PGP5_STROL</name>
<dbReference type="Proteomes" id="UP000217446">
    <property type="component" value="Unassembled WGS sequence"/>
</dbReference>
<gene>
    <name evidence="2" type="ORF">SO3561_10299</name>
</gene>
<dbReference type="EMBL" id="BDQI01000062">
    <property type="protein sequence ID" value="GAX58724.1"/>
    <property type="molecule type" value="Genomic_DNA"/>
</dbReference>
<dbReference type="AlphaFoldDB" id="A0A286PGP5"/>
<reference evidence="3" key="1">
    <citation type="submission" date="2017-05" db="EMBL/GenBank/DDBJ databases">
        <title>Streptomyces olivochromogenes NBRC 3561 whole genome shotgun sequence.</title>
        <authorList>
            <person name="Dohra H."/>
            <person name="Kodani S."/>
        </authorList>
    </citation>
    <scope>NUCLEOTIDE SEQUENCE [LARGE SCALE GENOMIC DNA]</scope>
    <source>
        <strain evidence="3">NBRC 3561</strain>
    </source>
</reference>